<dbReference type="CDD" id="cd12148">
    <property type="entry name" value="fungal_TF_MHR"/>
    <property type="match status" value="1"/>
</dbReference>
<dbReference type="OrthoDB" id="5239226at2759"/>
<accession>A0A0F7ZXJ7</accession>
<keyword evidence="2" id="KW-1185">Reference proteome</keyword>
<evidence type="ECO:0008006" key="3">
    <source>
        <dbReference type="Google" id="ProtNLM"/>
    </source>
</evidence>
<name>A0A0F7ZXJ7_9HYPO</name>
<protein>
    <recommendedName>
        <fullName evidence="3">Transcription factor domain-containing protein</fullName>
    </recommendedName>
</protein>
<reference evidence="1 2" key="1">
    <citation type="journal article" date="2014" name="Genome Biol. Evol.">
        <title>Comparative genomics and transcriptomics analyses reveal divergent lifestyle features of nematode endoparasitic fungus Hirsutella minnesotensis.</title>
        <authorList>
            <person name="Lai Y."/>
            <person name="Liu K."/>
            <person name="Zhang X."/>
            <person name="Zhang X."/>
            <person name="Li K."/>
            <person name="Wang N."/>
            <person name="Shu C."/>
            <person name="Wu Y."/>
            <person name="Wang C."/>
            <person name="Bushley K.E."/>
            <person name="Xiang M."/>
            <person name="Liu X."/>
        </authorList>
    </citation>
    <scope>NUCLEOTIDE SEQUENCE [LARGE SCALE GENOMIC DNA]</scope>
    <source>
        <strain evidence="1 2">3608</strain>
    </source>
</reference>
<evidence type="ECO:0000313" key="1">
    <source>
        <dbReference type="EMBL" id="KJZ70842.1"/>
    </source>
</evidence>
<gene>
    <name evidence="1" type="ORF">HIM_09756</name>
</gene>
<proteinExistence type="predicted"/>
<dbReference type="Proteomes" id="UP000054481">
    <property type="component" value="Unassembled WGS sequence"/>
</dbReference>
<sequence>MDRRLRELSFAHDMEACQIAVQMLKDRNHLCNDVEKGRNAHSPIIGAPAETIHSAVGPAVCSTCFCRLRPWNISDHMFDLRRTTKASITLSMHGLPTPVSLPPYAKGALETSHTNDWTYTDLTKSDVRMMIDALRTWDYLPFCLICEELFFESFDAGFGQFSSKALVDSLLALAIRVLIEDGNDAMNLAVDCPGSRSFSNSVESALGASERLVTLPDIQALGILALYQLTCGNESGALSRAQSCMRSISDLCVEQASRDSDEMYTRSRTTTYCAAMSLVR</sequence>
<dbReference type="AlphaFoldDB" id="A0A0F7ZXJ7"/>
<evidence type="ECO:0000313" key="2">
    <source>
        <dbReference type="Proteomes" id="UP000054481"/>
    </source>
</evidence>
<organism evidence="1 2">
    <name type="scientific">Hirsutella minnesotensis 3608</name>
    <dbReference type="NCBI Taxonomy" id="1043627"/>
    <lineage>
        <taxon>Eukaryota</taxon>
        <taxon>Fungi</taxon>
        <taxon>Dikarya</taxon>
        <taxon>Ascomycota</taxon>
        <taxon>Pezizomycotina</taxon>
        <taxon>Sordariomycetes</taxon>
        <taxon>Hypocreomycetidae</taxon>
        <taxon>Hypocreales</taxon>
        <taxon>Ophiocordycipitaceae</taxon>
        <taxon>Hirsutella</taxon>
    </lineage>
</organism>
<dbReference type="EMBL" id="KQ030603">
    <property type="protein sequence ID" value="KJZ70842.1"/>
    <property type="molecule type" value="Genomic_DNA"/>
</dbReference>